<feature type="chain" id="PRO_5033057272" description="Protein kinase domain-containing protein" evidence="15">
    <location>
        <begin position="20"/>
        <end position="1090"/>
    </location>
</feature>
<feature type="transmembrane region" description="Helical" evidence="14">
    <location>
        <begin position="412"/>
        <end position="439"/>
    </location>
</feature>
<keyword evidence="8 12" id="KW-0067">ATP-binding</keyword>
<dbReference type="GO" id="GO:0005524">
    <property type="term" value="F:ATP binding"/>
    <property type="evidence" value="ECO:0007669"/>
    <property type="project" value="UniProtKB-UniRule"/>
</dbReference>
<feature type="domain" description="Protein kinase" evidence="16">
    <location>
        <begin position="505"/>
        <end position="781"/>
    </location>
</feature>
<evidence type="ECO:0000256" key="6">
    <source>
        <dbReference type="ARBA" id="ARBA00022741"/>
    </source>
</evidence>
<comment type="subcellular location">
    <subcellularLocation>
        <location evidence="1">Membrane</location>
        <topology evidence="1">Single-pass membrane protein</topology>
    </subcellularLocation>
</comment>
<keyword evidence="6 12" id="KW-0547">Nucleotide-binding</keyword>
<dbReference type="InterPro" id="IPR006740">
    <property type="entry name" value="DUF604"/>
</dbReference>
<dbReference type="PROSITE" id="PS00107">
    <property type="entry name" value="PROTEIN_KINASE_ATP"/>
    <property type="match status" value="1"/>
</dbReference>
<dbReference type="Proteomes" id="UP000604825">
    <property type="component" value="Unassembled WGS sequence"/>
</dbReference>
<reference evidence="17" key="1">
    <citation type="submission" date="2020-10" db="EMBL/GenBank/DDBJ databases">
        <authorList>
            <person name="Han B."/>
            <person name="Lu T."/>
            <person name="Zhao Q."/>
            <person name="Huang X."/>
            <person name="Zhao Y."/>
        </authorList>
    </citation>
    <scope>NUCLEOTIDE SEQUENCE</scope>
</reference>
<evidence type="ECO:0000256" key="15">
    <source>
        <dbReference type="SAM" id="SignalP"/>
    </source>
</evidence>
<dbReference type="SMART" id="SM00220">
    <property type="entry name" value="S_TKc"/>
    <property type="match status" value="1"/>
</dbReference>
<organism evidence="17 18">
    <name type="scientific">Miscanthus lutarioriparius</name>
    <dbReference type="NCBI Taxonomy" id="422564"/>
    <lineage>
        <taxon>Eukaryota</taxon>
        <taxon>Viridiplantae</taxon>
        <taxon>Streptophyta</taxon>
        <taxon>Embryophyta</taxon>
        <taxon>Tracheophyta</taxon>
        <taxon>Spermatophyta</taxon>
        <taxon>Magnoliopsida</taxon>
        <taxon>Liliopsida</taxon>
        <taxon>Poales</taxon>
        <taxon>Poaceae</taxon>
        <taxon>PACMAD clade</taxon>
        <taxon>Panicoideae</taxon>
        <taxon>Andropogonodae</taxon>
        <taxon>Andropogoneae</taxon>
        <taxon>Saccharinae</taxon>
        <taxon>Miscanthus</taxon>
    </lineage>
</organism>
<dbReference type="FunFam" id="2.60.120.430:FF:000013">
    <property type="entry name" value="Putative receptor-like protein kinase"/>
    <property type="match status" value="1"/>
</dbReference>
<dbReference type="PANTHER" id="PTHR47989:SF62">
    <property type="entry name" value="OS05G0423500 PROTEIN"/>
    <property type="match status" value="1"/>
</dbReference>
<dbReference type="GO" id="GO:0004674">
    <property type="term" value="F:protein serine/threonine kinase activity"/>
    <property type="evidence" value="ECO:0007669"/>
    <property type="project" value="UniProtKB-KW"/>
</dbReference>
<dbReference type="Gene3D" id="3.30.200.20">
    <property type="entry name" value="Phosphorylase Kinase, domain 1"/>
    <property type="match status" value="1"/>
</dbReference>
<proteinExistence type="predicted"/>
<dbReference type="InterPro" id="IPR001245">
    <property type="entry name" value="Ser-Thr/Tyr_kinase_cat_dom"/>
</dbReference>
<dbReference type="PROSITE" id="PS50011">
    <property type="entry name" value="PROTEIN_KINASE_DOM"/>
    <property type="match status" value="1"/>
</dbReference>
<evidence type="ECO:0000256" key="12">
    <source>
        <dbReference type="PROSITE-ProRule" id="PRU10141"/>
    </source>
</evidence>
<keyword evidence="5 15" id="KW-0732">Signal</keyword>
<dbReference type="FunFam" id="2.60.120.430:FF:000015">
    <property type="entry name" value="Putative receptor-like protein kinase"/>
    <property type="match status" value="1"/>
</dbReference>
<accession>A0A811M5V1</accession>
<dbReference type="Pfam" id="PF12819">
    <property type="entry name" value="Malectin_like"/>
    <property type="match status" value="1"/>
</dbReference>
<evidence type="ECO:0000259" key="16">
    <source>
        <dbReference type="PROSITE" id="PS50011"/>
    </source>
</evidence>
<dbReference type="SUPFAM" id="SSF56112">
    <property type="entry name" value="Protein kinase-like (PK-like)"/>
    <property type="match status" value="1"/>
</dbReference>
<evidence type="ECO:0000256" key="2">
    <source>
        <dbReference type="ARBA" id="ARBA00022527"/>
    </source>
</evidence>
<dbReference type="Gene3D" id="2.60.120.430">
    <property type="entry name" value="Galactose-binding lectin"/>
    <property type="match status" value="2"/>
</dbReference>
<feature type="region of interest" description="Disordered" evidence="13">
    <location>
        <begin position="447"/>
        <end position="482"/>
    </location>
</feature>
<evidence type="ECO:0000256" key="14">
    <source>
        <dbReference type="SAM" id="Phobius"/>
    </source>
</evidence>
<feature type="compositionally biased region" description="Polar residues" evidence="13">
    <location>
        <begin position="473"/>
        <end position="482"/>
    </location>
</feature>
<feature type="signal peptide" evidence="15">
    <location>
        <begin position="1"/>
        <end position="19"/>
    </location>
</feature>
<evidence type="ECO:0000256" key="4">
    <source>
        <dbReference type="ARBA" id="ARBA00022692"/>
    </source>
</evidence>
<keyword evidence="11" id="KW-0325">Glycoprotein</keyword>
<evidence type="ECO:0000256" key="7">
    <source>
        <dbReference type="ARBA" id="ARBA00022777"/>
    </source>
</evidence>
<keyword evidence="3" id="KW-0808">Transferase</keyword>
<dbReference type="InterPro" id="IPR011009">
    <property type="entry name" value="Kinase-like_dom_sf"/>
</dbReference>
<evidence type="ECO:0000256" key="9">
    <source>
        <dbReference type="ARBA" id="ARBA00022989"/>
    </source>
</evidence>
<sequence length="1090" mass="119369">MAVLVLLLLATFLPSTALAAFSPAFSFFLACGAGSTVTFPRDNPARNFTPDDDYLTTKRVPAVTNASPNSAASPLYAAARASSSAFSYRFSFSDSAGQAAFLVLRLHFFPFSPASPSTVSLSSARFAVSVQDAYTVLSSFSPTSAGVVKEFFVPAGSSGDFRVTFTPDAGSAAFVNAVELFPAPAELLWNGSVTPVGAGAAASDIAAWRKDALETVYRLNVGGPEVTEENDTLWRTWLPDDPFLFSPAGSSTLEKTNTPIIYDATYTREVAPDVVYRTQRAAANVSAAAVPMSFNVTWTFSAELGSNYLVRLHFCDYELLSSVDGVGIVFNVFVAEAIGTQDFAPKQFETQANTALYRDYAATAPISGNLTVSIGMSAKSSPGEGGFLNGLEIMKVRPSDSSLAAGSRGSNWRVLIIALSTVLGASVLAAAALCLFFVVRRKRRMARPAPLEKESSKPLPWSQESSGWMLEPSSRSGEGTTGAMQRVSTQLHIPLEELRSATDNFHERNLIGVGGFGNVYRGALRDGTRVAVKRATRASRQGLPEFQTEIVVLSRIRHRHLVSLIGYCNEQAEMILVYEYMEKGTLRSHLYGPDSDGAAPLSWKQRLEVCIGAARGLHYLHTGYSENIIHRDVKSTNILLGDGFIAKVADFGLSCIGPSFGETHVSTAVKGSFGYLDSEYFKTQQLTDRSDVYSFGVVLFEVLCARPVIDQALERDQINLAEWAIGWQRHGQLDWIVDPRILGEVNENSLRKFAETAERCLADYGQERPSMADVLWNLEYCLQLQETHVRRDEFEDSGAVGAQFPEDVVVPRWVPSSTSFLTTGDPDDTVVTDVGVANSKVCITVTDNPCSFAALAAQLARMQDGCIERYPALYGSDDRIHACMSELGVPLTRHPGFHQCDLWGDVLGLLGAHPVAPLVALHHFDFLQPVFPTVRSRTQALRRLFAGPVALDPAAAAQQSVCYDAGKEWTVSVSWGLAVVVLRGVLSPREMETPIRTFLNWYRRADYTAYAFNTRPVARHPCPEYERHRVPPAPCRWRIPDPAALLDRVVVLKKPDPELWKRVRLLARQQNFAVIFFFSGGHAHTRPRMY</sequence>
<dbReference type="EMBL" id="CAJGYO010000001">
    <property type="protein sequence ID" value="CAD6201697.1"/>
    <property type="molecule type" value="Genomic_DNA"/>
</dbReference>
<keyword evidence="10 14" id="KW-0472">Membrane</keyword>
<evidence type="ECO:0000256" key="5">
    <source>
        <dbReference type="ARBA" id="ARBA00022729"/>
    </source>
</evidence>
<keyword evidence="2" id="KW-0723">Serine/threonine-protein kinase</keyword>
<dbReference type="PANTHER" id="PTHR47989">
    <property type="entry name" value="OS01G0750732 PROTEIN"/>
    <property type="match status" value="1"/>
</dbReference>
<dbReference type="InterPro" id="IPR008271">
    <property type="entry name" value="Ser/Thr_kinase_AS"/>
</dbReference>
<evidence type="ECO:0000256" key="1">
    <source>
        <dbReference type="ARBA" id="ARBA00004167"/>
    </source>
</evidence>
<dbReference type="OrthoDB" id="640180at2759"/>
<dbReference type="FunFam" id="3.30.200.20:FF:000039">
    <property type="entry name" value="receptor-like protein kinase FERONIA"/>
    <property type="match status" value="1"/>
</dbReference>
<name>A0A811M5V1_9POAL</name>
<keyword evidence="9 14" id="KW-1133">Transmembrane helix</keyword>
<dbReference type="Pfam" id="PF07714">
    <property type="entry name" value="PK_Tyr_Ser-Thr"/>
    <property type="match status" value="1"/>
</dbReference>
<dbReference type="InterPro" id="IPR017441">
    <property type="entry name" value="Protein_kinase_ATP_BS"/>
</dbReference>
<evidence type="ECO:0000256" key="8">
    <source>
        <dbReference type="ARBA" id="ARBA00022840"/>
    </source>
</evidence>
<dbReference type="CDD" id="cd14066">
    <property type="entry name" value="STKc_IRAK"/>
    <property type="match status" value="1"/>
</dbReference>
<dbReference type="PROSITE" id="PS00108">
    <property type="entry name" value="PROTEIN_KINASE_ST"/>
    <property type="match status" value="1"/>
</dbReference>
<dbReference type="Pfam" id="PF04646">
    <property type="entry name" value="DUF604"/>
    <property type="match status" value="1"/>
</dbReference>
<evidence type="ECO:0000313" key="17">
    <source>
        <dbReference type="EMBL" id="CAD6201697.1"/>
    </source>
</evidence>
<dbReference type="InterPro" id="IPR000719">
    <property type="entry name" value="Prot_kinase_dom"/>
</dbReference>
<feature type="binding site" evidence="12">
    <location>
        <position position="533"/>
    </location>
    <ligand>
        <name>ATP</name>
        <dbReference type="ChEBI" id="CHEBI:30616"/>
    </ligand>
</feature>
<keyword evidence="7" id="KW-0418">Kinase</keyword>
<gene>
    <name evidence="17" type="ORF">NCGR_LOCUS192</name>
</gene>
<evidence type="ECO:0000256" key="10">
    <source>
        <dbReference type="ARBA" id="ARBA00023136"/>
    </source>
</evidence>
<evidence type="ECO:0000256" key="3">
    <source>
        <dbReference type="ARBA" id="ARBA00022679"/>
    </source>
</evidence>
<protein>
    <recommendedName>
        <fullName evidence="16">Protein kinase domain-containing protein</fullName>
    </recommendedName>
</protein>
<evidence type="ECO:0000256" key="13">
    <source>
        <dbReference type="SAM" id="MobiDB-lite"/>
    </source>
</evidence>
<dbReference type="InterPro" id="IPR024788">
    <property type="entry name" value="Malectin-like_Carb-bd_dom"/>
</dbReference>
<dbReference type="FunFam" id="1.10.510.10:FF:000058">
    <property type="entry name" value="Receptor-like protein kinase FERONIA"/>
    <property type="match status" value="1"/>
</dbReference>
<evidence type="ECO:0000256" key="11">
    <source>
        <dbReference type="ARBA" id="ARBA00023180"/>
    </source>
</evidence>
<dbReference type="Gene3D" id="1.10.510.10">
    <property type="entry name" value="Transferase(Phosphotransferase) domain 1"/>
    <property type="match status" value="1"/>
</dbReference>
<dbReference type="AlphaFoldDB" id="A0A811M5V1"/>
<dbReference type="GO" id="GO:0016020">
    <property type="term" value="C:membrane"/>
    <property type="evidence" value="ECO:0007669"/>
    <property type="project" value="UniProtKB-SubCell"/>
</dbReference>
<keyword evidence="4 14" id="KW-0812">Transmembrane</keyword>
<evidence type="ECO:0000313" key="18">
    <source>
        <dbReference type="Proteomes" id="UP000604825"/>
    </source>
</evidence>
<comment type="caution">
    <text evidence="17">The sequence shown here is derived from an EMBL/GenBank/DDBJ whole genome shotgun (WGS) entry which is preliminary data.</text>
</comment>
<keyword evidence="18" id="KW-1185">Reference proteome</keyword>